<name>A0A0F9UA52_9ZZZZ</name>
<accession>A0A0F9UA52</accession>
<organism evidence="1">
    <name type="scientific">marine sediment metagenome</name>
    <dbReference type="NCBI Taxonomy" id="412755"/>
    <lineage>
        <taxon>unclassified sequences</taxon>
        <taxon>metagenomes</taxon>
        <taxon>ecological metagenomes</taxon>
    </lineage>
</organism>
<proteinExistence type="predicted"/>
<gene>
    <name evidence="1" type="ORF">LCGC14_0555070</name>
</gene>
<dbReference type="AlphaFoldDB" id="A0A0F9UA52"/>
<protein>
    <submittedName>
        <fullName evidence="1">Uncharacterized protein</fullName>
    </submittedName>
</protein>
<evidence type="ECO:0000313" key="1">
    <source>
        <dbReference type="EMBL" id="KKN58166.1"/>
    </source>
</evidence>
<sequence length="85" mass="9457">MVRLAGAVATQPGRLRINCETSSACLACEMPECSLEIGRGERWLKKLRDKGMLRQAALGRNVRDLAAMFRVDVRTVQRVLKGART</sequence>
<reference evidence="1" key="1">
    <citation type="journal article" date="2015" name="Nature">
        <title>Complex archaea that bridge the gap between prokaryotes and eukaryotes.</title>
        <authorList>
            <person name="Spang A."/>
            <person name="Saw J.H."/>
            <person name="Jorgensen S.L."/>
            <person name="Zaremba-Niedzwiedzka K."/>
            <person name="Martijn J."/>
            <person name="Lind A.E."/>
            <person name="van Eijk R."/>
            <person name="Schleper C."/>
            <person name="Guy L."/>
            <person name="Ettema T.J."/>
        </authorList>
    </citation>
    <scope>NUCLEOTIDE SEQUENCE</scope>
</reference>
<comment type="caution">
    <text evidence="1">The sequence shown here is derived from an EMBL/GenBank/DDBJ whole genome shotgun (WGS) entry which is preliminary data.</text>
</comment>
<dbReference type="EMBL" id="LAZR01000774">
    <property type="protein sequence ID" value="KKN58166.1"/>
    <property type="molecule type" value="Genomic_DNA"/>
</dbReference>